<dbReference type="SUPFAM" id="SSF53335">
    <property type="entry name" value="S-adenosyl-L-methionine-dependent methyltransferases"/>
    <property type="match status" value="1"/>
</dbReference>
<evidence type="ECO:0000313" key="3">
    <source>
        <dbReference type="Proteomes" id="UP001337681"/>
    </source>
</evidence>
<dbReference type="EMBL" id="JAZDQU010000001">
    <property type="protein sequence ID" value="MEE1884702.1"/>
    <property type="molecule type" value="Genomic_DNA"/>
</dbReference>
<organism evidence="2 3">
    <name type="scientific">Pedobacter flavus</name>
    <dbReference type="NCBI Taxonomy" id="3113906"/>
    <lineage>
        <taxon>Bacteria</taxon>
        <taxon>Pseudomonadati</taxon>
        <taxon>Bacteroidota</taxon>
        <taxon>Sphingobacteriia</taxon>
        <taxon>Sphingobacteriales</taxon>
        <taxon>Sphingobacteriaceae</taxon>
        <taxon>Pedobacter</taxon>
    </lineage>
</organism>
<dbReference type="Pfam" id="PF13847">
    <property type="entry name" value="Methyltransf_31"/>
    <property type="match status" value="1"/>
</dbReference>
<proteinExistence type="predicted"/>
<keyword evidence="2" id="KW-0489">Methyltransferase</keyword>
<evidence type="ECO:0000313" key="2">
    <source>
        <dbReference type="EMBL" id="MEE1884702.1"/>
    </source>
</evidence>
<dbReference type="RefSeq" id="WP_330145615.1">
    <property type="nucleotide sequence ID" value="NZ_JAZDQU010000001.1"/>
</dbReference>
<sequence length="318" mass="37053">MENLNQIFDVFIQVKDNFIHKVEEDGFIASNQDQTKAIFSDKWTEVERMEDVSELYSFQRDWFLNLYGFENESALKTFLADKEYIIDTGCGLGYKAAWFAELAPHATVIGIDISDAAILAAKNYKHISNLFFLKSDIAETGLKKGSIDFVVCDQVIMHTESPELTFKHLSELTSMKGQFACYVYRKKALPRELVDDYFRSQTLEIPNNKMWEFSEQLTVLGKTLSELKVSFISPDIPLLGIKGGEYDIQRFIYWNFLKCFWKDEWSFDLNKSTNYDWYAPSNAKRFSLQEFLNMGKENNMKLEFLHDEEACYSGRFSK</sequence>
<dbReference type="InterPro" id="IPR029063">
    <property type="entry name" value="SAM-dependent_MTases_sf"/>
</dbReference>
<feature type="domain" description="Methyltransferase" evidence="1">
    <location>
        <begin position="82"/>
        <end position="198"/>
    </location>
</feature>
<dbReference type="Proteomes" id="UP001337681">
    <property type="component" value="Unassembled WGS sequence"/>
</dbReference>
<dbReference type="EC" id="2.1.1.-" evidence="2"/>
<protein>
    <submittedName>
        <fullName evidence="2">Class I SAM-dependent methyltransferase</fullName>
        <ecNumber evidence="2">2.1.1.-</ecNumber>
    </submittedName>
</protein>
<keyword evidence="3" id="KW-1185">Reference proteome</keyword>
<dbReference type="GO" id="GO:0032259">
    <property type="term" value="P:methylation"/>
    <property type="evidence" value="ECO:0007669"/>
    <property type="project" value="UniProtKB-KW"/>
</dbReference>
<accession>A0ABU7H0U4</accession>
<comment type="caution">
    <text evidence="2">The sequence shown here is derived from an EMBL/GenBank/DDBJ whole genome shotgun (WGS) entry which is preliminary data.</text>
</comment>
<dbReference type="GO" id="GO:0008168">
    <property type="term" value="F:methyltransferase activity"/>
    <property type="evidence" value="ECO:0007669"/>
    <property type="project" value="UniProtKB-KW"/>
</dbReference>
<dbReference type="PANTHER" id="PTHR43861">
    <property type="entry name" value="TRANS-ACONITATE 2-METHYLTRANSFERASE-RELATED"/>
    <property type="match status" value="1"/>
</dbReference>
<dbReference type="Gene3D" id="3.40.50.150">
    <property type="entry name" value="Vaccinia Virus protein VP39"/>
    <property type="match status" value="1"/>
</dbReference>
<keyword evidence="2" id="KW-0808">Transferase</keyword>
<gene>
    <name evidence="2" type="ORF">VRU49_04620</name>
</gene>
<dbReference type="InterPro" id="IPR025714">
    <property type="entry name" value="Methyltranfer_dom"/>
</dbReference>
<name>A0ABU7H0U4_9SPHI</name>
<evidence type="ECO:0000259" key="1">
    <source>
        <dbReference type="Pfam" id="PF13847"/>
    </source>
</evidence>
<dbReference type="CDD" id="cd02440">
    <property type="entry name" value="AdoMet_MTases"/>
    <property type="match status" value="1"/>
</dbReference>
<reference evidence="2 3" key="1">
    <citation type="submission" date="2024-01" db="EMBL/GenBank/DDBJ databases">
        <title>Pedobacter sp. nov., isolated from oil-contaminated soil.</title>
        <authorList>
            <person name="Le N.T.T."/>
        </authorList>
    </citation>
    <scope>NUCLEOTIDE SEQUENCE [LARGE SCALE GENOMIC DNA]</scope>
    <source>
        <strain evidence="2 3">VNH31</strain>
    </source>
</reference>